<organism evidence="1 2">
    <name type="scientific">Xenorhabdus bovienii (strain SS-2004)</name>
    <name type="common">Xenorhabdus nematophila subsp. bovienii</name>
    <dbReference type="NCBI Taxonomy" id="406818"/>
    <lineage>
        <taxon>Bacteria</taxon>
        <taxon>Pseudomonadati</taxon>
        <taxon>Pseudomonadota</taxon>
        <taxon>Gammaproteobacteria</taxon>
        <taxon>Enterobacterales</taxon>
        <taxon>Morganellaceae</taxon>
        <taxon>Xenorhabdus</taxon>
    </lineage>
</organism>
<protein>
    <submittedName>
        <fullName evidence="1">Uncharacterized protein</fullName>
    </submittedName>
</protein>
<reference evidence="1" key="1">
    <citation type="journal article" date="2011" name="PLoS ONE">
        <title>The entomopathogenic bacterial endosymbionts xenorhabdus and photorhabdus: convergent lifestyles from divergent genomes.</title>
        <authorList>
            <person name="Chaston J.M."/>
            <person name="Suen G."/>
            <person name="Tucker S.L."/>
            <person name="Andersen A.W."/>
            <person name="Bhasin A."/>
            <person name="Bode E."/>
            <person name="Bode H.B."/>
            <person name="Brachmann A.O."/>
            <person name="Cowles C.E."/>
            <person name="Cowles K.N."/>
            <person name="Darby C."/>
            <person name="de Leon L."/>
            <person name="Drace K."/>
            <person name="Du Z."/>
            <person name="Givaudan A."/>
            <person name="Herbert Tran E.E."/>
            <person name="Jewell K.A."/>
            <person name="Knack J.J."/>
            <person name="Krasomil-Osterfeld K.C."/>
            <person name="Kukor R."/>
            <person name="Lanois A."/>
            <person name="Latreille P."/>
            <person name="Leimgruber N.K."/>
            <person name="Lipke C.M."/>
            <person name="Liu R."/>
            <person name="Lu X."/>
            <person name="Martens E.C."/>
            <person name="Marri P.R."/>
            <person name="Medigue C."/>
            <person name="Menard M.L."/>
            <person name="Miller N.M."/>
            <person name="Morales-Soto N."/>
            <person name="Norton S."/>
            <person name="Ogier J.C."/>
            <person name="Orchard S.S."/>
            <person name="Park D."/>
            <person name="Park Y."/>
            <person name="Qurollo B.A."/>
            <person name="Sugar D.R."/>
            <person name="Richards G.R."/>
            <person name="Rouy Z."/>
            <person name="Slominski B."/>
            <person name="Slominski K."/>
            <person name="Snyder H."/>
            <person name="Tjaden B.C."/>
            <person name="van der Hoeven R."/>
            <person name="Welch R.D."/>
            <person name="Wheeler C."/>
            <person name="Xiang B."/>
            <person name="Barbazuk B."/>
            <person name="Gaudriault S."/>
            <person name="Goodner B."/>
            <person name="Slater S.C."/>
            <person name="Forst S."/>
            <person name="Goldman B.S."/>
            <person name="Goodrich-Blair H."/>
        </authorList>
    </citation>
    <scope>NUCLEOTIDE SEQUENCE [LARGE SCALE GENOMIC DNA]</scope>
    <source>
        <strain evidence="1">SS-2004</strain>
    </source>
</reference>
<gene>
    <name evidence="1" type="ordered locus">XBJ1_4159</name>
</gene>
<dbReference type="EMBL" id="FN667741">
    <property type="protein sequence ID" value="CBJ83271.1"/>
    <property type="molecule type" value="Genomic_DNA"/>
</dbReference>
<evidence type="ECO:0000313" key="2">
    <source>
        <dbReference type="Proteomes" id="UP000002045"/>
    </source>
</evidence>
<name>D3V6J2_XENBS</name>
<dbReference type="Proteomes" id="UP000002045">
    <property type="component" value="Chromosome"/>
</dbReference>
<accession>D3V6J2</accession>
<dbReference type="HOGENOM" id="CLU_3223947_0_0_6"/>
<dbReference type="KEGG" id="xbo:XBJ1_4159"/>
<evidence type="ECO:0000313" key="1">
    <source>
        <dbReference type="EMBL" id="CBJ83271.1"/>
    </source>
</evidence>
<dbReference type="AlphaFoldDB" id="D3V6J2"/>
<sequence length="44" mass="5186">MINVIFYNELVDYRLLRRGRKGGIAYFTLRLQGVKLITFPTIIL</sequence>
<proteinExistence type="predicted"/>